<dbReference type="PROSITE" id="PS51257">
    <property type="entry name" value="PROKAR_LIPOPROTEIN"/>
    <property type="match status" value="1"/>
</dbReference>
<evidence type="ECO:0000313" key="2">
    <source>
        <dbReference type="Proteomes" id="UP000236738"/>
    </source>
</evidence>
<gene>
    <name evidence="1" type="ORF">SAMN05421847_1145</name>
</gene>
<evidence type="ECO:0000313" key="1">
    <source>
        <dbReference type="EMBL" id="SEF96436.1"/>
    </source>
</evidence>
<evidence type="ECO:0008006" key="3">
    <source>
        <dbReference type="Google" id="ProtNLM"/>
    </source>
</evidence>
<name>A0A1H5WB04_9FLAO</name>
<protein>
    <recommendedName>
        <fullName evidence="3">DUF4369 domain-containing protein</fullName>
    </recommendedName>
</protein>
<sequence length="117" mass="12955">MKILYLILLIVVVSCTTTGEEQSRAYVEGKVLTNLPATNVKIQLESKNIIISETILNSDKTFTLSGPIPGEDFSLKSNFKIKSFTGRSDLKITEDSLSIEFPKGANYENALELKLVK</sequence>
<dbReference type="AlphaFoldDB" id="A0A1H5WB04"/>
<keyword evidence="2" id="KW-1185">Reference proteome</keyword>
<dbReference type="RefSeq" id="WP_103913149.1">
    <property type="nucleotide sequence ID" value="NZ_FNUS01000002.1"/>
</dbReference>
<proteinExistence type="predicted"/>
<reference evidence="2" key="1">
    <citation type="submission" date="2016-10" db="EMBL/GenBank/DDBJ databases">
        <authorList>
            <person name="Varghese N."/>
            <person name="Submissions S."/>
        </authorList>
    </citation>
    <scope>NUCLEOTIDE SEQUENCE [LARGE SCALE GENOMIC DNA]</scope>
    <source>
        <strain evidence="2">DSM 21580</strain>
    </source>
</reference>
<organism evidence="1 2">
    <name type="scientific">Halpernia humi</name>
    <dbReference type="NCBI Taxonomy" id="493375"/>
    <lineage>
        <taxon>Bacteria</taxon>
        <taxon>Pseudomonadati</taxon>
        <taxon>Bacteroidota</taxon>
        <taxon>Flavobacteriia</taxon>
        <taxon>Flavobacteriales</taxon>
        <taxon>Weeksellaceae</taxon>
        <taxon>Chryseobacterium group</taxon>
        <taxon>Halpernia</taxon>
    </lineage>
</organism>
<dbReference type="EMBL" id="FNUS01000002">
    <property type="protein sequence ID" value="SEF96436.1"/>
    <property type="molecule type" value="Genomic_DNA"/>
</dbReference>
<dbReference type="Proteomes" id="UP000236738">
    <property type="component" value="Unassembled WGS sequence"/>
</dbReference>
<dbReference type="OrthoDB" id="1259757at2"/>
<accession>A0A1H5WB04</accession>